<dbReference type="Proteomes" id="UP000183567">
    <property type="component" value="Unassembled WGS sequence"/>
</dbReference>
<reference evidence="1 2" key="1">
    <citation type="submission" date="2016-03" db="EMBL/GenBank/DDBJ databases">
        <title>Comparative genomics of the ectomycorrhizal sister species Rhizopogon vinicolor and Rhizopogon vesiculosus (Basidiomycota: Boletales) reveals a divergence of the mating type B locus.</title>
        <authorList>
            <person name="Mujic A.B."/>
            <person name="Kuo A."/>
            <person name="Tritt A."/>
            <person name="Lipzen A."/>
            <person name="Chen C."/>
            <person name="Johnson J."/>
            <person name="Sharma A."/>
            <person name="Barry K."/>
            <person name="Grigoriev I.V."/>
            <person name="Spatafora J.W."/>
        </authorList>
    </citation>
    <scope>NUCLEOTIDE SEQUENCE [LARGE SCALE GENOMIC DNA]</scope>
    <source>
        <strain evidence="1 2">AM-OR11-056</strain>
    </source>
</reference>
<dbReference type="OrthoDB" id="1055148at2759"/>
<dbReference type="AlphaFoldDB" id="A0A1J8PK50"/>
<sequence>MSVVYDYDIASHDDVIVNAAKRAWDLFLRLSTPRKNALFAAYPFLMKLPSWVPGLGLKDAILSKRYVKDMLDMPYDYVIRNRAS</sequence>
<evidence type="ECO:0000313" key="1">
    <source>
        <dbReference type="EMBL" id="OJA08951.1"/>
    </source>
</evidence>
<proteinExistence type="predicted"/>
<accession>A0A1J8PK50</accession>
<organism evidence="1 2">
    <name type="scientific">Rhizopogon vesiculosus</name>
    <dbReference type="NCBI Taxonomy" id="180088"/>
    <lineage>
        <taxon>Eukaryota</taxon>
        <taxon>Fungi</taxon>
        <taxon>Dikarya</taxon>
        <taxon>Basidiomycota</taxon>
        <taxon>Agaricomycotina</taxon>
        <taxon>Agaricomycetes</taxon>
        <taxon>Agaricomycetidae</taxon>
        <taxon>Boletales</taxon>
        <taxon>Suillineae</taxon>
        <taxon>Rhizopogonaceae</taxon>
        <taxon>Rhizopogon</taxon>
    </lineage>
</organism>
<comment type="caution">
    <text evidence="1">The sequence shown here is derived from an EMBL/GenBank/DDBJ whole genome shotgun (WGS) entry which is preliminary data.</text>
</comment>
<dbReference type="EMBL" id="LVVM01006096">
    <property type="protein sequence ID" value="OJA08951.1"/>
    <property type="molecule type" value="Genomic_DNA"/>
</dbReference>
<evidence type="ECO:0000313" key="2">
    <source>
        <dbReference type="Proteomes" id="UP000183567"/>
    </source>
</evidence>
<protein>
    <submittedName>
        <fullName evidence="1">Uncharacterized protein</fullName>
    </submittedName>
</protein>
<gene>
    <name evidence="1" type="ORF">AZE42_07496</name>
</gene>
<name>A0A1J8PK50_9AGAM</name>
<keyword evidence="2" id="KW-1185">Reference proteome</keyword>